<dbReference type="SMART" id="SM00919">
    <property type="entry name" value="Malic_M"/>
    <property type="match status" value="1"/>
</dbReference>
<dbReference type="EMBL" id="JTDY01004751">
    <property type="protein sequence ID" value="KOB67804.1"/>
    <property type="molecule type" value="Genomic_DNA"/>
</dbReference>
<reference evidence="9 10" key="1">
    <citation type="journal article" date="2015" name="Genome Biol. Evol.">
        <title>The genome of winter moth (Operophtera brumata) provides a genomic perspective on sexual dimorphism and phenology.</title>
        <authorList>
            <person name="Derks M.F."/>
            <person name="Smit S."/>
            <person name="Salis L."/>
            <person name="Schijlen E."/>
            <person name="Bossers A."/>
            <person name="Mateman C."/>
            <person name="Pijl A.S."/>
            <person name="de Ridder D."/>
            <person name="Groenen M.A."/>
            <person name="Visser M.E."/>
            <person name="Megens H.J."/>
        </authorList>
    </citation>
    <scope>NUCLEOTIDE SEQUENCE [LARGE SCALE GENOMIC DNA]</scope>
    <source>
        <strain evidence="9">WM2013NL</strain>
        <tissue evidence="9">Head and thorax</tissue>
    </source>
</reference>
<dbReference type="SUPFAM" id="SSF51735">
    <property type="entry name" value="NAD(P)-binding Rossmann-fold domains"/>
    <property type="match status" value="2"/>
</dbReference>
<dbReference type="PROSITE" id="PS00331">
    <property type="entry name" value="MALIC_ENZYMES"/>
    <property type="match status" value="2"/>
</dbReference>
<dbReference type="PANTHER" id="PTHR23406">
    <property type="entry name" value="MALIC ENZYME-RELATED"/>
    <property type="match status" value="1"/>
</dbReference>
<dbReference type="Pfam" id="PF00390">
    <property type="entry name" value="malic"/>
    <property type="match status" value="1"/>
</dbReference>
<dbReference type="Proteomes" id="UP000037510">
    <property type="component" value="Unassembled WGS sequence"/>
</dbReference>
<accession>A0A0L7KXP6</accession>
<feature type="domain" description="Malic enzyme NAD-binding" evidence="7">
    <location>
        <begin position="175"/>
        <end position="317"/>
    </location>
</feature>
<dbReference type="InterPro" id="IPR037062">
    <property type="entry name" value="Malic_N_dom_sf"/>
</dbReference>
<protein>
    <recommendedName>
        <fullName evidence="6">Malic enzyme</fullName>
    </recommendedName>
</protein>
<dbReference type="PANTHER" id="PTHR23406:SF90">
    <property type="entry name" value="MALIC ENZYME-RELATED"/>
    <property type="match status" value="1"/>
</dbReference>
<dbReference type="PIRSF" id="PIRSF000106">
    <property type="entry name" value="ME"/>
    <property type="match status" value="1"/>
</dbReference>
<dbReference type="SUPFAM" id="SSF53223">
    <property type="entry name" value="Aminoacid dehydrogenase-like, N-terminal domain"/>
    <property type="match status" value="2"/>
</dbReference>
<dbReference type="GO" id="GO:0046872">
    <property type="term" value="F:metal ion binding"/>
    <property type="evidence" value="ECO:0007669"/>
    <property type="project" value="UniProtKB-KW"/>
</dbReference>
<evidence type="ECO:0000313" key="9">
    <source>
        <dbReference type="EMBL" id="KOB67804.1"/>
    </source>
</evidence>
<evidence type="ECO:0000259" key="7">
    <source>
        <dbReference type="SMART" id="SM00919"/>
    </source>
</evidence>
<gene>
    <name evidence="9" type="ORF">OBRU01_19218</name>
</gene>
<dbReference type="InterPro" id="IPR036291">
    <property type="entry name" value="NAD(P)-bd_dom_sf"/>
</dbReference>
<sequence length="317" mass="34300">MGIPVGKLALYTALAGIKPHQCLPITLDGERILGLGDLGACGMGIPVGKLALYTALAGIKPHQCLPITLDVGTNTDAMLEDPLYIGLRHKRVRGTEYDEFIDEFMQAVVRRYGQNCLIQYCTFNDDIQGTAAVAVAGLFASLRLTGKKLSENTIVFQGAGELLNPSRYCTFNDDIQGTAAVAVAGLFASLRLTGKKLSENTIVFQGAGEASLGIAELCVMAMRAQGCTEEEARARVWMVDSKGLIVRNRPEGGLNVHKERFAHDHPPVRTLQEVVDLVKPSDRAIFSSGSPFPDYHTKDGRVLRSGQGNNSYIFPFS</sequence>
<proteinExistence type="inferred from homology"/>
<dbReference type="SMART" id="SM01274">
    <property type="entry name" value="malic"/>
    <property type="match status" value="1"/>
</dbReference>
<feature type="domain" description="Malic enzyme N-terminal" evidence="8">
    <location>
        <begin position="5"/>
        <end position="143"/>
    </location>
</feature>
<dbReference type="Gene3D" id="3.40.50.10380">
    <property type="entry name" value="Malic enzyme, N-terminal domain"/>
    <property type="match status" value="2"/>
</dbReference>
<dbReference type="GO" id="GO:0005739">
    <property type="term" value="C:mitochondrion"/>
    <property type="evidence" value="ECO:0007669"/>
    <property type="project" value="TreeGrafter"/>
</dbReference>
<feature type="binding site" evidence="5">
    <location>
        <position position="174"/>
    </location>
    <ligand>
        <name>a divalent metal cation</name>
        <dbReference type="ChEBI" id="CHEBI:60240"/>
    </ligand>
</feature>
<evidence type="ECO:0000256" key="3">
    <source>
        <dbReference type="ARBA" id="ARBA00022723"/>
    </source>
</evidence>
<dbReference type="InterPro" id="IPR012302">
    <property type="entry name" value="Malic_NAD-bd"/>
</dbReference>
<feature type="binding site" evidence="4">
    <location>
        <position position="31"/>
    </location>
    <ligand>
        <name>(S)-malate</name>
        <dbReference type="ChEBI" id="CHEBI:15589"/>
    </ligand>
</feature>
<evidence type="ECO:0000256" key="6">
    <source>
        <dbReference type="RuleBase" id="RU003426"/>
    </source>
</evidence>
<dbReference type="AlphaFoldDB" id="A0A0L7KXP6"/>
<dbReference type="STRING" id="104452.A0A0L7KXP6"/>
<comment type="cofactor">
    <cofactor evidence="5">
        <name>Mg(2+)</name>
        <dbReference type="ChEBI" id="CHEBI:18420"/>
    </cofactor>
    <cofactor evidence="5">
        <name>Mn(2+)</name>
        <dbReference type="ChEBI" id="CHEBI:29035"/>
    </cofactor>
    <text evidence="5">Divalent metal cations. Prefers magnesium or manganese.</text>
</comment>
<dbReference type="GO" id="GO:0051287">
    <property type="term" value="F:NAD binding"/>
    <property type="evidence" value="ECO:0007669"/>
    <property type="project" value="InterPro"/>
</dbReference>
<comment type="similarity">
    <text evidence="2 6">Belongs to the malic enzymes family.</text>
</comment>
<evidence type="ECO:0000256" key="2">
    <source>
        <dbReference type="ARBA" id="ARBA00008785"/>
    </source>
</evidence>
<dbReference type="InterPro" id="IPR012301">
    <property type="entry name" value="Malic_N_dom"/>
</dbReference>
<comment type="caution">
    <text evidence="9">The sequence shown here is derived from an EMBL/GenBank/DDBJ whole genome shotgun (WGS) entry which is preliminary data.</text>
</comment>
<dbReference type="GO" id="GO:0006108">
    <property type="term" value="P:malate metabolic process"/>
    <property type="evidence" value="ECO:0007669"/>
    <property type="project" value="TreeGrafter"/>
</dbReference>
<dbReference type="GO" id="GO:0004473">
    <property type="term" value="F:malate dehydrogenase (decarboxylating) (NADP+) activity"/>
    <property type="evidence" value="ECO:0007669"/>
    <property type="project" value="TreeGrafter"/>
</dbReference>
<comment type="cofactor">
    <cofactor evidence="1">
        <name>Mn(2+)</name>
        <dbReference type="ChEBI" id="CHEBI:29035"/>
    </cofactor>
</comment>
<evidence type="ECO:0000259" key="8">
    <source>
        <dbReference type="SMART" id="SM01274"/>
    </source>
</evidence>
<organism evidence="9 10">
    <name type="scientific">Operophtera brumata</name>
    <name type="common">Winter moth</name>
    <name type="synonym">Phalaena brumata</name>
    <dbReference type="NCBI Taxonomy" id="104452"/>
    <lineage>
        <taxon>Eukaryota</taxon>
        <taxon>Metazoa</taxon>
        <taxon>Ecdysozoa</taxon>
        <taxon>Arthropoda</taxon>
        <taxon>Hexapoda</taxon>
        <taxon>Insecta</taxon>
        <taxon>Pterygota</taxon>
        <taxon>Neoptera</taxon>
        <taxon>Endopterygota</taxon>
        <taxon>Lepidoptera</taxon>
        <taxon>Glossata</taxon>
        <taxon>Ditrysia</taxon>
        <taxon>Geometroidea</taxon>
        <taxon>Geometridae</taxon>
        <taxon>Larentiinae</taxon>
        <taxon>Operophtera</taxon>
    </lineage>
</organism>
<dbReference type="Pfam" id="PF03949">
    <property type="entry name" value="Malic_M"/>
    <property type="match status" value="3"/>
</dbReference>
<dbReference type="InterPro" id="IPR046346">
    <property type="entry name" value="Aminoacid_DH-like_N_sf"/>
</dbReference>
<dbReference type="PRINTS" id="PR00072">
    <property type="entry name" value="MALOXRDTASE"/>
</dbReference>
<keyword evidence="3 5" id="KW-0479">Metal-binding</keyword>
<dbReference type="InterPro" id="IPR001891">
    <property type="entry name" value="Malic_OxRdtase"/>
</dbReference>
<evidence type="ECO:0000256" key="5">
    <source>
        <dbReference type="PIRSR" id="PIRSR000106-3"/>
    </source>
</evidence>
<keyword evidence="6" id="KW-0560">Oxidoreductase</keyword>
<feature type="binding site" evidence="4">
    <location>
        <position position="309"/>
    </location>
    <ligand>
        <name>(S)-malate</name>
        <dbReference type="ChEBI" id="CHEBI:15589"/>
    </ligand>
</feature>
<evidence type="ECO:0000256" key="1">
    <source>
        <dbReference type="ARBA" id="ARBA00001936"/>
    </source>
</evidence>
<evidence type="ECO:0000313" key="10">
    <source>
        <dbReference type="Proteomes" id="UP000037510"/>
    </source>
</evidence>
<name>A0A0L7KXP6_OPEBR</name>
<keyword evidence="10" id="KW-1185">Reference proteome</keyword>
<evidence type="ECO:0000256" key="4">
    <source>
        <dbReference type="PIRSR" id="PIRSR000106-2"/>
    </source>
</evidence>
<dbReference type="InterPro" id="IPR015884">
    <property type="entry name" value="Malic_enzyme_CS"/>
</dbReference>
<dbReference type="Gene3D" id="3.40.50.720">
    <property type="entry name" value="NAD(P)-binding Rossmann-like Domain"/>
    <property type="match status" value="3"/>
</dbReference>